<accession>A0A1S0UDS6</accession>
<dbReference type="InParanoid" id="A0A1S0UDS6"/>
<gene>
    <name evidence="8" type="ORF">LOAG_18791</name>
</gene>
<feature type="compositionally biased region" description="Basic and acidic residues" evidence="6">
    <location>
        <begin position="1"/>
        <end position="11"/>
    </location>
</feature>
<proteinExistence type="predicted"/>
<dbReference type="GO" id="GO:0006355">
    <property type="term" value="P:regulation of DNA-templated transcription"/>
    <property type="evidence" value="ECO:0007669"/>
    <property type="project" value="InterPro"/>
</dbReference>
<dbReference type="PANTHER" id="PTHR11850">
    <property type="entry name" value="HOMEOBOX PROTEIN TRANSCRIPTION FACTORS"/>
    <property type="match status" value="1"/>
</dbReference>
<dbReference type="PROSITE" id="PS50071">
    <property type="entry name" value="HOMEOBOX_2"/>
    <property type="match status" value="1"/>
</dbReference>
<dbReference type="InterPro" id="IPR001356">
    <property type="entry name" value="HD"/>
</dbReference>
<comment type="subcellular location">
    <subcellularLocation>
        <location evidence="1 5">Nucleus</location>
    </subcellularLocation>
</comment>
<feature type="region of interest" description="Disordered" evidence="6">
    <location>
        <begin position="138"/>
        <end position="164"/>
    </location>
</feature>
<dbReference type="GO" id="GO:0000987">
    <property type="term" value="F:cis-regulatory region sequence-specific DNA binding"/>
    <property type="evidence" value="ECO:0007669"/>
    <property type="project" value="UniProtKB-ARBA"/>
</dbReference>
<keyword evidence="2 5" id="KW-0238">DNA-binding</keyword>
<evidence type="ECO:0000256" key="4">
    <source>
        <dbReference type="ARBA" id="ARBA00023242"/>
    </source>
</evidence>
<dbReference type="Gene3D" id="1.10.10.60">
    <property type="entry name" value="Homeodomain-like"/>
    <property type="match status" value="1"/>
</dbReference>
<keyword evidence="4 5" id="KW-0539">Nucleus</keyword>
<evidence type="ECO:0000256" key="1">
    <source>
        <dbReference type="ARBA" id="ARBA00004123"/>
    </source>
</evidence>
<dbReference type="AlphaFoldDB" id="A0A1S0UDS6"/>
<feature type="DNA-binding region" description="Homeobox" evidence="5">
    <location>
        <begin position="173"/>
        <end position="235"/>
    </location>
</feature>
<dbReference type="GO" id="GO:0005634">
    <property type="term" value="C:nucleus"/>
    <property type="evidence" value="ECO:0007669"/>
    <property type="project" value="UniProtKB-SubCell"/>
</dbReference>
<keyword evidence="3 5" id="KW-0371">Homeobox</keyword>
<name>A0A1S0UDS6_LOALO</name>
<feature type="non-terminal residue" evidence="8">
    <location>
        <position position="261"/>
    </location>
</feature>
<dbReference type="InterPro" id="IPR050224">
    <property type="entry name" value="TALE_homeobox"/>
</dbReference>
<dbReference type="CTD" id="9949453"/>
<dbReference type="CDD" id="cd00086">
    <property type="entry name" value="homeodomain"/>
    <property type="match status" value="1"/>
</dbReference>
<evidence type="ECO:0000256" key="3">
    <source>
        <dbReference type="ARBA" id="ARBA00023155"/>
    </source>
</evidence>
<feature type="compositionally biased region" description="Polar residues" evidence="6">
    <location>
        <begin position="138"/>
        <end position="154"/>
    </location>
</feature>
<sequence length="261" mass="30045">MEIEEKDKETLNDQPYCSNQQQINEEEEEDKIKKGEKQPIDKMTLLQQALSQASVTRAKRCKQQRLALSEMKKCDKINQLQTENRLFQSNRPSEETFHETSEFMEVCSSAIKNHKLFPIVEVSIPLWNAVESHSSTMQTSLTGQKTSDCCLSPTNPIPEKNDAQESVEEESCDSKRKAQLPAKAVELLKTWLFLHSSHPYPSENEKAMLSRETGLQMVQINNWFINARRRILIQSKETLDTNFIQESSSNIDNALIAKRIR</sequence>
<dbReference type="SMART" id="SM00389">
    <property type="entry name" value="HOX"/>
    <property type="match status" value="1"/>
</dbReference>
<feature type="region of interest" description="Disordered" evidence="6">
    <location>
        <begin position="1"/>
        <end position="37"/>
    </location>
</feature>
<reference evidence="8" key="1">
    <citation type="submission" date="2012-04" db="EMBL/GenBank/DDBJ databases">
        <title>The Genome Sequence of Loa loa.</title>
        <authorList>
            <consortium name="The Broad Institute Genome Sequencing Platform"/>
            <consortium name="Broad Institute Genome Sequencing Center for Infectious Disease"/>
            <person name="Nutman T.B."/>
            <person name="Fink D.L."/>
            <person name="Russ C."/>
            <person name="Young S."/>
            <person name="Zeng Q."/>
            <person name="Gargeya S."/>
            <person name="Alvarado L."/>
            <person name="Berlin A."/>
            <person name="Chapman S.B."/>
            <person name="Chen Z."/>
            <person name="Freedman E."/>
            <person name="Gellesch M."/>
            <person name="Goldberg J."/>
            <person name="Griggs A."/>
            <person name="Gujja S."/>
            <person name="Heilman E.R."/>
            <person name="Heiman D."/>
            <person name="Howarth C."/>
            <person name="Mehta T."/>
            <person name="Neiman D."/>
            <person name="Pearson M."/>
            <person name="Roberts A."/>
            <person name="Saif S."/>
            <person name="Shea T."/>
            <person name="Shenoy N."/>
            <person name="Sisk P."/>
            <person name="Stolte C."/>
            <person name="Sykes S."/>
            <person name="White J."/>
            <person name="Yandava C."/>
            <person name="Haas B."/>
            <person name="Henn M.R."/>
            <person name="Nusbaum C."/>
            <person name="Birren B."/>
        </authorList>
    </citation>
    <scope>NUCLEOTIDE SEQUENCE [LARGE SCALE GENOMIC DNA]</scope>
</reference>
<dbReference type="OrthoDB" id="10056939at2759"/>
<evidence type="ECO:0000313" key="8">
    <source>
        <dbReference type="EMBL" id="EJD73812.1"/>
    </source>
</evidence>
<feature type="domain" description="Homeobox" evidence="7">
    <location>
        <begin position="171"/>
        <end position="234"/>
    </location>
</feature>
<dbReference type="GeneID" id="9949453"/>
<protein>
    <recommendedName>
        <fullName evidence="7">Homeobox domain-containing protein</fullName>
    </recommendedName>
</protein>
<evidence type="ECO:0000259" key="7">
    <source>
        <dbReference type="PROSITE" id="PS50071"/>
    </source>
</evidence>
<dbReference type="Pfam" id="PF05920">
    <property type="entry name" value="Homeobox_KN"/>
    <property type="match status" value="1"/>
</dbReference>
<dbReference type="SUPFAM" id="SSF46689">
    <property type="entry name" value="Homeodomain-like"/>
    <property type="match status" value="1"/>
</dbReference>
<evidence type="ECO:0000256" key="2">
    <source>
        <dbReference type="ARBA" id="ARBA00023125"/>
    </source>
</evidence>
<dbReference type="KEGG" id="loa:LOAG_18791"/>
<dbReference type="InterPro" id="IPR009057">
    <property type="entry name" value="Homeodomain-like_sf"/>
</dbReference>
<organism evidence="8">
    <name type="scientific">Loa loa</name>
    <name type="common">Eye worm</name>
    <name type="synonym">Filaria loa</name>
    <dbReference type="NCBI Taxonomy" id="7209"/>
    <lineage>
        <taxon>Eukaryota</taxon>
        <taxon>Metazoa</taxon>
        <taxon>Ecdysozoa</taxon>
        <taxon>Nematoda</taxon>
        <taxon>Chromadorea</taxon>
        <taxon>Rhabditida</taxon>
        <taxon>Spirurina</taxon>
        <taxon>Spiruromorpha</taxon>
        <taxon>Filarioidea</taxon>
        <taxon>Onchocercidae</taxon>
        <taxon>Loa</taxon>
    </lineage>
</organism>
<evidence type="ECO:0000256" key="6">
    <source>
        <dbReference type="SAM" id="MobiDB-lite"/>
    </source>
</evidence>
<dbReference type="EMBL" id="JH712597">
    <property type="protein sequence ID" value="EJD73812.1"/>
    <property type="molecule type" value="Genomic_DNA"/>
</dbReference>
<dbReference type="RefSeq" id="XP_020304761.1">
    <property type="nucleotide sequence ID" value="XM_020451453.1"/>
</dbReference>
<dbReference type="InterPro" id="IPR008422">
    <property type="entry name" value="KN_HD"/>
</dbReference>
<evidence type="ECO:0000256" key="5">
    <source>
        <dbReference type="PROSITE-ProRule" id="PRU00108"/>
    </source>
</evidence>